<accession>A0ABQ8SUA4</accession>
<comment type="subcellular location">
    <subcellularLocation>
        <location evidence="1">Nucleus</location>
    </subcellularLocation>
</comment>
<dbReference type="Gene3D" id="1.10.10.60">
    <property type="entry name" value="Homeodomain-like"/>
    <property type="match status" value="1"/>
</dbReference>
<dbReference type="PANTHER" id="PTHR47326">
    <property type="entry name" value="TRANSPOSABLE ELEMENT TC3 TRANSPOSASE-LIKE PROTEIN"/>
    <property type="match status" value="1"/>
</dbReference>
<dbReference type="EMBL" id="JAJSOF020000019">
    <property type="protein sequence ID" value="KAJ4437771.1"/>
    <property type="molecule type" value="Genomic_DNA"/>
</dbReference>
<evidence type="ECO:0000313" key="3">
    <source>
        <dbReference type="EMBL" id="KAJ4437771.1"/>
    </source>
</evidence>
<dbReference type="SUPFAM" id="SSF46689">
    <property type="entry name" value="Homeodomain-like"/>
    <property type="match status" value="1"/>
</dbReference>
<evidence type="ECO:0000259" key="2">
    <source>
        <dbReference type="Pfam" id="PF05225"/>
    </source>
</evidence>
<name>A0ABQ8SUA4_PERAM</name>
<dbReference type="PANTHER" id="PTHR47326:SF1">
    <property type="entry name" value="HTH PSQ-TYPE DOMAIN-CONTAINING PROTEIN"/>
    <property type="match status" value="1"/>
</dbReference>
<gene>
    <name evidence="3" type="ORF">ANN_13709</name>
</gene>
<feature type="domain" description="HTH psq-type" evidence="2">
    <location>
        <begin position="88"/>
        <end position="122"/>
    </location>
</feature>
<dbReference type="InterPro" id="IPR036397">
    <property type="entry name" value="RNaseH_sf"/>
</dbReference>
<protein>
    <recommendedName>
        <fullName evidence="2">HTH psq-type domain-containing protein</fullName>
    </recommendedName>
</protein>
<sequence length="363" mass="42318">MWPPRSPDLNPVDFWLWGYLKERVFLTHPTTLLQLKDAISQEIANIPRHYLQNFVHSVADRMLYVEQENGGHLPNMVKCKRKTSNSWTENDMQKAVKAFREGRSQRHAAELLGVPHSCLQRRQPLENEERIEADRKRAVFVKQESSVVDKTGLQALGPGNYQNKGVLRITASEMRFMRATAGYTRWDHKKEDIMQELQIEPIMQFISKYQLQWKGHLERMDRCRIPKALFHYHPHGKRSLGRPKKRWTENSSLRPLEQEFWDSDETKINLFGSDGAHRLWKKKNEADKVDNNLPTVKHGGGVIMIWCYKSSKGVSNIDLIDAIMDNVVYNNILKNNVKESAIKWICRLSTFSNKTTTANIRPK</sequence>
<dbReference type="InterPro" id="IPR009057">
    <property type="entry name" value="Homeodomain-like_sf"/>
</dbReference>
<comment type="caution">
    <text evidence="3">The sequence shown here is derived from an EMBL/GenBank/DDBJ whole genome shotgun (WGS) entry which is preliminary data.</text>
</comment>
<evidence type="ECO:0000313" key="4">
    <source>
        <dbReference type="Proteomes" id="UP001148838"/>
    </source>
</evidence>
<dbReference type="Pfam" id="PF05225">
    <property type="entry name" value="HTH_psq"/>
    <property type="match status" value="1"/>
</dbReference>
<evidence type="ECO:0000256" key="1">
    <source>
        <dbReference type="ARBA" id="ARBA00004123"/>
    </source>
</evidence>
<proteinExistence type="predicted"/>
<reference evidence="3 4" key="1">
    <citation type="journal article" date="2022" name="Allergy">
        <title>Genome assembly and annotation of Periplaneta americana reveal a comprehensive cockroach allergen profile.</title>
        <authorList>
            <person name="Wang L."/>
            <person name="Xiong Q."/>
            <person name="Saelim N."/>
            <person name="Wang L."/>
            <person name="Nong W."/>
            <person name="Wan A.T."/>
            <person name="Shi M."/>
            <person name="Liu X."/>
            <person name="Cao Q."/>
            <person name="Hui J.H.L."/>
            <person name="Sookrung N."/>
            <person name="Leung T.F."/>
            <person name="Tungtrongchitr A."/>
            <person name="Tsui S.K.W."/>
        </authorList>
    </citation>
    <scope>NUCLEOTIDE SEQUENCE [LARGE SCALE GENOMIC DNA]</scope>
    <source>
        <strain evidence="3">PWHHKU_190912</strain>
    </source>
</reference>
<organism evidence="3 4">
    <name type="scientific">Periplaneta americana</name>
    <name type="common">American cockroach</name>
    <name type="synonym">Blatta americana</name>
    <dbReference type="NCBI Taxonomy" id="6978"/>
    <lineage>
        <taxon>Eukaryota</taxon>
        <taxon>Metazoa</taxon>
        <taxon>Ecdysozoa</taxon>
        <taxon>Arthropoda</taxon>
        <taxon>Hexapoda</taxon>
        <taxon>Insecta</taxon>
        <taxon>Pterygota</taxon>
        <taxon>Neoptera</taxon>
        <taxon>Polyneoptera</taxon>
        <taxon>Dictyoptera</taxon>
        <taxon>Blattodea</taxon>
        <taxon>Blattoidea</taxon>
        <taxon>Blattidae</taxon>
        <taxon>Blattinae</taxon>
        <taxon>Periplaneta</taxon>
    </lineage>
</organism>
<keyword evidence="4" id="KW-1185">Reference proteome</keyword>
<dbReference type="Gene3D" id="3.30.420.10">
    <property type="entry name" value="Ribonuclease H-like superfamily/Ribonuclease H"/>
    <property type="match status" value="2"/>
</dbReference>
<dbReference type="InterPro" id="IPR007889">
    <property type="entry name" value="HTH_Psq"/>
</dbReference>
<dbReference type="Proteomes" id="UP001148838">
    <property type="component" value="Unassembled WGS sequence"/>
</dbReference>